<evidence type="ECO:0000256" key="9">
    <source>
        <dbReference type="NCBIfam" id="TIGR02209"/>
    </source>
</evidence>
<evidence type="ECO:0000313" key="11">
    <source>
        <dbReference type="Proteomes" id="UP000063965"/>
    </source>
</evidence>
<dbReference type="HAMAP" id="MF_00910">
    <property type="entry name" value="FtsL"/>
    <property type="match status" value="1"/>
</dbReference>
<keyword evidence="7 8" id="KW-0131">Cell cycle</keyword>
<keyword evidence="11" id="KW-1185">Reference proteome</keyword>
<evidence type="ECO:0000256" key="7">
    <source>
        <dbReference type="ARBA" id="ARBA00023306"/>
    </source>
</evidence>
<keyword evidence="6 8" id="KW-0472">Membrane</keyword>
<accession>A0ABM5UVE1</accession>
<comment type="subunit">
    <text evidence="8">Part of a complex composed of FtsB, FtsL and FtsQ.</text>
</comment>
<dbReference type="GO" id="GO:0051301">
    <property type="term" value="P:cell division"/>
    <property type="evidence" value="ECO:0007669"/>
    <property type="project" value="UniProtKB-KW"/>
</dbReference>
<evidence type="ECO:0000256" key="5">
    <source>
        <dbReference type="ARBA" id="ARBA00022989"/>
    </source>
</evidence>
<keyword evidence="4 8" id="KW-0812">Transmembrane</keyword>
<evidence type="ECO:0000313" key="10">
    <source>
        <dbReference type="EMBL" id="AKQ33963.1"/>
    </source>
</evidence>
<dbReference type="EMBL" id="CP011126">
    <property type="protein sequence ID" value="AKQ33963.1"/>
    <property type="molecule type" value="Genomic_DNA"/>
</dbReference>
<evidence type="ECO:0000256" key="4">
    <source>
        <dbReference type="ARBA" id="ARBA00022692"/>
    </source>
</evidence>
<name>A0ABM5UVE1_9COXI</name>
<comment type="function">
    <text evidence="8">Essential cell division protein. May link together the upstream cell division proteins, which are predominantly cytoplasmic, with the downstream cell division proteins, which are predominantly periplasmic.</text>
</comment>
<evidence type="ECO:0000256" key="3">
    <source>
        <dbReference type="ARBA" id="ARBA00022618"/>
    </source>
</evidence>
<gene>
    <name evidence="8 10" type="primary">ftsL</name>
    <name evidence="10" type="ORF">CleRT_14360</name>
</gene>
<dbReference type="RefSeq" id="WP_048875637.1">
    <property type="nucleotide sequence ID" value="NZ_CP011126.1"/>
</dbReference>
<evidence type="ECO:0000256" key="2">
    <source>
        <dbReference type="ARBA" id="ARBA00022475"/>
    </source>
</evidence>
<proteinExistence type="inferred from homology"/>
<protein>
    <recommendedName>
        <fullName evidence="8 9">Cell division protein FtsL</fullName>
    </recommendedName>
</protein>
<keyword evidence="5 8" id="KW-1133">Transmembrane helix</keyword>
<dbReference type="Proteomes" id="UP000063965">
    <property type="component" value="Chromosome"/>
</dbReference>
<dbReference type="PANTHER" id="PTHR37479:SF1">
    <property type="entry name" value="CELL DIVISION PROTEIN FTSL"/>
    <property type="match status" value="1"/>
</dbReference>
<keyword evidence="3 8" id="KW-0132">Cell division</keyword>
<keyword evidence="8" id="KW-0997">Cell inner membrane</keyword>
<evidence type="ECO:0000256" key="8">
    <source>
        <dbReference type="HAMAP-Rule" id="MF_00910"/>
    </source>
</evidence>
<comment type="subcellular location">
    <subcellularLocation>
        <location evidence="8">Cell inner membrane</location>
        <topology evidence="8">Single-pass type II membrane protein</topology>
    </subcellularLocation>
    <subcellularLocation>
        <location evidence="1">Cell membrane</location>
        <topology evidence="1">Single-pass type II membrane protein</topology>
    </subcellularLocation>
    <text evidence="8">Localizes to the division septum where it forms a ring structure.</text>
</comment>
<dbReference type="NCBIfam" id="TIGR02209">
    <property type="entry name" value="ftsL_broad"/>
    <property type="match status" value="1"/>
</dbReference>
<dbReference type="Pfam" id="PF04999">
    <property type="entry name" value="FtsL"/>
    <property type="match status" value="1"/>
</dbReference>
<dbReference type="PANTHER" id="PTHR37479">
    <property type="entry name" value="CELL DIVISION PROTEIN FTSL"/>
    <property type="match status" value="1"/>
</dbReference>
<organism evidence="10 11">
    <name type="scientific">Candidatus Coxiella mudrowiae</name>
    <dbReference type="NCBI Taxonomy" id="2054173"/>
    <lineage>
        <taxon>Bacteria</taxon>
        <taxon>Pseudomonadati</taxon>
        <taxon>Pseudomonadota</taxon>
        <taxon>Gammaproteobacteria</taxon>
        <taxon>Legionellales</taxon>
        <taxon>Coxiellaceae</taxon>
        <taxon>Coxiella</taxon>
    </lineage>
</organism>
<sequence>MNTATRVIVSESLRRQSRTFQITKRGILVVSLVIALLCSAFGVVYVKDLNRRLFIQYQILQRKKAEELIQWGKLLLEQSTWSTQSRIQQVAQKQLGMQIPTAKEVILVNGYDANVALR</sequence>
<comment type="similarity">
    <text evidence="8">Belongs to the FtsL family.</text>
</comment>
<feature type="transmembrane region" description="Helical" evidence="8">
    <location>
        <begin position="26"/>
        <end position="46"/>
    </location>
</feature>
<reference evidence="10 11" key="1">
    <citation type="journal article" date="2015" name="Genome Biol. Evol.">
        <title>Distinctive Genome Reduction Rates Revealed by Genomic Analyses of Two Coxiella-Like Endosymbionts in Ticks.</title>
        <authorList>
            <person name="Gottlieb Y."/>
            <person name="Lalzar I."/>
            <person name="Klasson L."/>
        </authorList>
    </citation>
    <scope>NUCLEOTIDE SEQUENCE [LARGE SCALE GENOMIC DNA]</scope>
    <source>
        <strain evidence="10 11">CRt</strain>
    </source>
</reference>
<dbReference type="InterPro" id="IPR011922">
    <property type="entry name" value="Cell_div_FtsL"/>
</dbReference>
<keyword evidence="2 8" id="KW-1003">Cell membrane</keyword>
<evidence type="ECO:0000256" key="6">
    <source>
        <dbReference type="ARBA" id="ARBA00023136"/>
    </source>
</evidence>
<evidence type="ECO:0000256" key="1">
    <source>
        <dbReference type="ARBA" id="ARBA00004401"/>
    </source>
</evidence>